<reference evidence="1 2" key="1">
    <citation type="journal article" date="2012" name="Genome Biol.">
        <title>Genome and low-iron response of an oceanic diatom adapted to chronic iron limitation.</title>
        <authorList>
            <person name="Lommer M."/>
            <person name="Specht M."/>
            <person name="Roy A.S."/>
            <person name="Kraemer L."/>
            <person name="Andreson R."/>
            <person name="Gutowska M.A."/>
            <person name="Wolf J."/>
            <person name="Bergner S.V."/>
            <person name="Schilhabel M.B."/>
            <person name="Klostermeier U.C."/>
            <person name="Beiko R.G."/>
            <person name="Rosenstiel P."/>
            <person name="Hippler M."/>
            <person name="Laroche J."/>
        </authorList>
    </citation>
    <scope>NUCLEOTIDE SEQUENCE [LARGE SCALE GENOMIC DNA]</scope>
    <source>
        <strain evidence="1 2">CCMP1005</strain>
    </source>
</reference>
<evidence type="ECO:0000313" key="2">
    <source>
        <dbReference type="Proteomes" id="UP000266841"/>
    </source>
</evidence>
<evidence type="ECO:0008006" key="3">
    <source>
        <dbReference type="Google" id="ProtNLM"/>
    </source>
</evidence>
<keyword evidence="2" id="KW-1185">Reference proteome</keyword>
<dbReference type="AlphaFoldDB" id="K0RMN7"/>
<protein>
    <recommendedName>
        <fullName evidence="3">DUF1997 domain-containing protein</fullName>
    </recommendedName>
</protein>
<dbReference type="PANTHER" id="PTHR34131">
    <property type="entry name" value="(RAP ANNOTATION RELEASE2) GALACTOSE-BINDING LIKE DOMAIN CONTAINING PROTEIN"/>
    <property type="match status" value="1"/>
</dbReference>
<organism evidence="1 2">
    <name type="scientific">Thalassiosira oceanica</name>
    <name type="common">Marine diatom</name>
    <dbReference type="NCBI Taxonomy" id="159749"/>
    <lineage>
        <taxon>Eukaryota</taxon>
        <taxon>Sar</taxon>
        <taxon>Stramenopiles</taxon>
        <taxon>Ochrophyta</taxon>
        <taxon>Bacillariophyta</taxon>
        <taxon>Coscinodiscophyceae</taxon>
        <taxon>Thalassiosirophycidae</taxon>
        <taxon>Thalassiosirales</taxon>
        <taxon>Thalassiosiraceae</taxon>
        <taxon>Thalassiosira</taxon>
    </lineage>
</organism>
<comment type="caution">
    <text evidence="1">The sequence shown here is derived from an EMBL/GenBank/DDBJ whole genome shotgun (WGS) entry which is preliminary data.</text>
</comment>
<dbReference type="OMA" id="WATDAEY"/>
<sequence>MMAPSVIRAFTVPSHVESVKDTRVEVGHRSRARVALDRSPKANVTLSQYMRLPVEQYVLIKLPLDSELTKLDAGSGVDVPEMESDNNTGLFKLLVPPITFTNLTLQPVVFAAVECRKNEVVIHSHTCVLQGSEFIERTRLNERFDFKVETSLTWEDNVDSDSFIYANTRIEVDVDVPRPFNRIPKLILQRIGNAAVKISLKVIQGTFVENLASDYSKWSQDEPYRLYRASLSQRA</sequence>
<dbReference type="PANTHER" id="PTHR34131:SF3">
    <property type="entry name" value="(RAP ANNOTATION RELEASE2) GALACTOSE-BINDING LIKE DOMAIN CONTAINING PROTEIN"/>
    <property type="match status" value="1"/>
</dbReference>
<dbReference type="Proteomes" id="UP000266841">
    <property type="component" value="Unassembled WGS sequence"/>
</dbReference>
<gene>
    <name evidence="1" type="ORF">THAOC_33240</name>
</gene>
<dbReference type="eggNOG" id="ENOG502T8AK">
    <property type="taxonomic scope" value="Eukaryota"/>
</dbReference>
<name>K0RMN7_THAOC</name>
<dbReference type="Pfam" id="PF09366">
    <property type="entry name" value="DUF1997"/>
    <property type="match status" value="1"/>
</dbReference>
<evidence type="ECO:0000313" key="1">
    <source>
        <dbReference type="EMBL" id="EJK48002.1"/>
    </source>
</evidence>
<dbReference type="EMBL" id="AGNL01046389">
    <property type="protein sequence ID" value="EJK48002.1"/>
    <property type="molecule type" value="Genomic_DNA"/>
</dbReference>
<dbReference type="InterPro" id="IPR018971">
    <property type="entry name" value="DUF1997"/>
</dbReference>
<accession>K0RMN7</accession>
<dbReference type="OrthoDB" id="199535at2759"/>
<proteinExistence type="predicted"/>